<accession>L8HC39</accession>
<organism evidence="2 3">
    <name type="scientific">Acanthamoeba castellanii (strain ATCC 30010 / Neff)</name>
    <dbReference type="NCBI Taxonomy" id="1257118"/>
    <lineage>
        <taxon>Eukaryota</taxon>
        <taxon>Amoebozoa</taxon>
        <taxon>Discosea</taxon>
        <taxon>Longamoebia</taxon>
        <taxon>Centramoebida</taxon>
        <taxon>Acanthamoebidae</taxon>
        <taxon>Acanthamoeba</taxon>
    </lineage>
</organism>
<name>L8HC39_ACACF</name>
<evidence type="ECO:0000313" key="2">
    <source>
        <dbReference type="EMBL" id="ELR22760.1"/>
    </source>
</evidence>
<dbReference type="AlphaFoldDB" id="L8HC39"/>
<sequence length="110" mass="11430">MNEEEQTSDIATESNCTTGSNGDMAKKEETSPTNDRHEHDVVSARAGGTGRPASPPPRPSSSSKDGTDQSGFRIVDGLAPPPLPASLARLLCLGAFVTSTPTTASTLCWT</sequence>
<dbReference type="Proteomes" id="UP000011083">
    <property type="component" value="Unassembled WGS sequence"/>
</dbReference>
<dbReference type="GeneID" id="14923719"/>
<feature type="compositionally biased region" description="Polar residues" evidence="1">
    <location>
        <begin position="8"/>
        <end position="21"/>
    </location>
</feature>
<dbReference type="RefSeq" id="XP_004351537.1">
    <property type="nucleotide sequence ID" value="XM_004351485.1"/>
</dbReference>
<keyword evidence="3" id="KW-1185">Reference proteome</keyword>
<dbReference type="VEuPathDB" id="AmoebaDB:ACA1_149280"/>
<proteinExistence type="predicted"/>
<feature type="region of interest" description="Disordered" evidence="1">
    <location>
        <begin position="1"/>
        <end position="80"/>
    </location>
</feature>
<evidence type="ECO:0000313" key="3">
    <source>
        <dbReference type="Proteomes" id="UP000011083"/>
    </source>
</evidence>
<reference evidence="2 3" key="1">
    <citation type="journal article" date="2013" name="Genome Biol.">
        <title>Genome of Acanthamoeba castellanii highlights extensive lateral gene transfer and early evolution of tyrosine kinase signaling.</title>
        <authorList>
            <person name="Clarke M."/>
            <person name="Lohan A.J."/>
            <person name="Liu B."/>
            <person name="Lagkouvardos I."/>
            <person name="Roy S."/>
            <person name="Zafar N."/>
            <person name="Bertelli C."/>
            <person name="Schilde C."/>
            <person name="Kianianmomeni A."/>
            <person name="Burglin T.R."/>
            <person name="Frech C."/>
            <person name="Turcotte B."/>
            <person name="Kopec K.O."/>
            <person name="Synnott J.M."/>
            <person name="Choo C."/>
            <person name="Paponov I."/>
            <person name="Finkler A."/>
            <person name="Soon Heng Tan C."/>
            <person name="Hutchins A.P."/>
            <person name="Weinmeier T."/>
            <person name="Rattei T."/>
            <person name="Chu J.S."/>
            <person name="Gimenez G."/>
            <person name="Irimia M."/>
            <person name="Rigden D.J."/>
            <person name="Fitzpatrick D.A."/>
            <person name="Lorenzo-Morales J."/>
            <person name="Bateman A."/>
            <person name="Chiu C.H."/>
            <person name="Tang P."/>
            <person name="Hegemann P."/>
            <person name="Fromm H."/>
            <person name="Raoult D."/>
            <person name="Greub G."/>
            <person name="Miranda-Saavedra D."/>
            <person name="Chen N."/>
            <person name="Nash P."/>
            <person name="Ginger M.L."/>
            <person name="Horn M."/>
            <person name="Schaap P."/>
            <person name="Caler L."/>
            <person name="Loftus B."/>
        </authorList>
    </citation>
    <scope>NUCLEOTIDE SEQUENCE [LARGE SCALE GENOMIC DNA]</scope>
    <source>
        <strain evidence="2 3">Neff</strain>
    </source>
</reference>
<feature type="compositionally biased region" description="Basic and acidic residues" evidence="1">
    <location>
        <begin position="24"/>
        <end position="42"/>
    </location>
</feature>
<dbReference type="KEGG" id="acan:ACA1_149280"/>
<protein>
    <submittedName>
        <fullName evidence="2">Uncharacterized protein</fullName>
    </submittedName>
</protein>
<dbReference type="EMBL" id="KB007870">
    <property type="protein sequence ID" value="ELR22760.1"/>
    <property type="molecule type" value="Genomic_DNA"/>
</dbReference>
<evidence type="ECO:0000256" key="1">
    <source>
        <dbReference type="SAM" id="MobiDB-lite"/>
    </source>
</evidence>
<gene>
    <name evidence="2" type="ORF">ACA1_149280</name>
</gene>